<accession>Q8VQ19</accession>
<proteinExistence type="predicted"/>
<organism evidence="1">
    <name type="scientific">Vibrio cholerae</name>
    <dbReference type="NCBI Taxonomy" id="666"/>
    <lineage>
        <taxon>Bacteria</taxon>
        <taxon>Pseudomonadati</taxon>
        <taxon>Pseudomonadota</taxon>
        <taxon>Gammaproteobacteria</taxon>
        <taxon>Vibrionales</taxon>
        <taxon>Vibrionaceae</taxon>
        <taxon>Vibrio</taxon>
    </lineage>
</organism>
<protein>
    <submittedName>
        <fullName evidence="1">ORF-SIK7-1341</fullName>
    </submittedName>
</protein>
<sequence length="141" mass="15980">MKIKFSESEYIEIELLSRGAANYVYDCNLLISIQTSSTKITQEVWVDSYEFKCFLNNLDKLQSVLIGEASITSETIGELLISIRSVDTSGHFVFHIELGKQKLIGPELFWTKTVDVFPIETTLLDEICADFEGGFREIKNA</sequence>
<name>Q8VQ19_VIBCL</name>
<evidence type="ECO:0000313" key="1">
    <source>
        <dbReference type="EMBL" id="AAL68646.1"/>
    </source>
</evidence>
<dbReference type="AlphaFoldDB" id="Q8VQ19"/>
<reference evidence="1" key="1">
    <citation type="journal article" date="2002" name="Mol. Microbiol.">
        <title>Bacterial resistance evolution by recruitment of super-integron gene cassettes.</title>
        <authorList>
            <person name="Rowe-Magnus D.A."/>
            <person name="Guerout A.M."/>
            <person name="Mazel D."/>
        </authorList>
    </citation>
    <scope>NUCLEOTIDE SEQUENCE</scope>
    <source>
        <strain evidence="1">CIP 63.32</strain>
    </source>
</reference>
<dbReference type="EMBL" id="AF462020">
    <property type="protein sequence ID" value="AAL68646.1"/>
    <property type="molecule type" value="Genomic_DNA"/>
</dbReference>